<dbReference type="InterPro" id="IPR036291">
    <property type="entry name" value="NAD(P)-bd_dom_sf"/>
</dbReference>
<sequence length="322" mass="33968">MNRVLLLGASGFLGRHIQAALARHLTVRSPTRRECDLVGIDLPELTSLLARERPDAVVVAAGRIVGSGYDFVRAHVATTAKLIEAMAVAVPDARLVRLGSAAEYGIVPHGVVIGEELPAVPVGEYGLSHLAATRLAELAGAAGRVDTTVLRVFNPVGPGMPPGNLLRRVAALIRAAETDGGDVAVGLHDTFRDYVDVRDVAAAVLAVLRCDRLTERVFNVGSGRAVATRDIVRSLAEVAGFTGRIRDGEFAPDAARSSAVPWLCAGIERSREVLGWTPRHELTESLTTLWRASDPPAPQPADPAEPVPPGCAAIRVPAASIR</sequence>
<name>A0ABY7ZXR6_9ACTN</name>
<dbReference type="RefSeq" id="WP_275034880.1">
    <property type="nucleotide sequence ID" value="NZ_CP118615.1"/>
</dbReference>
<dbReference type="PANTHER" id="PTHR43245">
    <property type="entry name" value="BIFUNCTIONAL POLYMYXIN RESISTANCE PROTEIN ARNA"/>
    <property type="match status" value="1"/>
</dbReference>
<feature type="domain" description="NAD-dependent epimerase/dehydratase" evidence="2">
    <location>
        <begin position="4"/>
        <end position="221"/>
    </location>
</feature>
<dbReference type="SUPFAM" id="SSF51735">
    <property type="entry name" value="NAD(P)-binding Rossmann-fold domains"/>
    <property type="match status" value="1"/>
</dbReference>
<organism evidence="3 4">
    <name type="scientific">Micromonospora cathayae</name>
    <dbReference type="NCBI Taxonomy" id="3028804"/>
    <lineage>
        <taxon>Bacteria</taxon>
        <taxon>Bacillati</taxon>
        <taxon>Actinomycetota</taxon>
        <taxon>Actinomycetes</taxon>
        <taxon>Micromonosporales</taxon>
        <taxon>Micromonosporaceae</taxon>
        <taxon>Micromonospora</taxon>
    </lineage>
</organism>
<evidence type="ECO:0000256" key="1">
    <source>
        <dbReference type="SAM" id="MobiDB-lite"/>
    </source>
</evidence>
<dbReference type="Pfam" id="PF01370">
    <property type="entry name" value="Epimerase"/>
    <property type="match status" value="1"/>
</dbReference>
<dbReference type="InterPro" id="IPR001509">
    <property type="entry name" value="Epimerase_deHydtase"/>
</dbReference>
<reference evidence="3 4" key="1">
    <citation type="submission" date="2023-02" db="EMBL/GenBank/DDBJ databases">
        <authorList>
            <person name="Mo P."/>
        </authorList>
    </citation>
    <scope>NUCLEOTIDE SEQUENCE [LARGE SCALE GENOMIC DNA]</scope>
    <source>
        <strain evidence="3 4">HUAS 3</strain>
    </source>
</reference>
<accession>A0ABY7ZXR6</accession>
<feature type="region of interest" description="Disordered" evidence="1">
    <location>
        <begin position="291"/>
        <end position="310"/>
    </location>
</feature>
<gene>
    <name evidence="3" type="ORF">PVK37_16345</name>
</gene>
<dbReference type="Proteomes" id="UP001219605">
    <property type="component" value="Chromosome"/>
</dbReference>
<dbReference type="EMBL" id="CP118615">
    <property type="protein sequence ID" value="WDZ87861.1"/>
    <property type="molecule type" value="Genomic_DNA"/>
</dbReference>
<feature type="compositionally biased region" description="Pro residues" evidence="1">
    <location>
        <begin position="295"/>
        <end position="309"/>
    </location>
</feature>
<evidence type="ECO:0000313" key="4">
    <source>
        <dbReference type="Proteomes" id="UP001219605"/>
    </source>
</evidence>
<evidence type="ECO:0000313" key="3">
    <source>
        <dbReference type="EMBL" id="WDZ87861.1"/>
    </source>
</evidence>
<proteinExistence type="predicted"/>
<dbReference type="InterPro" id="IPR050177">
    <property type="entry name" value="Lipid_A_modif_metabolic_enz"/>
</dbReference>
<dbReference type="Gene3D" id="3.40.50.720">
    <property type="entry name" value="NAD(P)-binding Rossmann-like Domain"/>
    <property type="match status" value="1"/>
</dbReference>
<keyword evidence="4" id="KW-1185">Reference proteome</keyword>
<protein>
    <submittedName>
        <fullName evidence="3">NAD(P)-dependent oxidoreductase</fullName>
    </submittedName>
</protein>
<evidence type="ECO:0000259" key="2">
    <source>
        <dbReference type="Pfam" id="PF01370"/>
    </source>
</evidence>